<dbReference type="Proteomes" id="UP001163321">
    <property type="component" value="Chromosome 12"/>
</dbReference>
<name>A0ACC0WM55_9STRA</name>
<sequence>MFVDDATIRAERGSCTSTSSIFFSDFTVTSARADVAVQTLSSLVVGVGGELIRGTMAQAATPHSYLIVNNVQKAKNVKHMLISASAFGVHEVFVVGQKKLDFQQGEEFLHSLRCQVTRLATLKDCQVHCKERNIRIIGVEIMQNAKRITDHPFHGDSAFIMGNEVWDKNVLGSGLNSAQVAICDEFVYIPQYGGGTASLNVTVAASIVLHSFAVWAKLPLAESVES</sequence>
<accession>A0ACC0WM55</accession>
<organism evidence="1 2">
    <name type="scientific">Peronosclerospora sorghi</name>
    <dbReference type="NCBI Taxonomy" id="230839"/>
    <lineage>
        <taxon>Eukaryota</taxon>
        <taxon>Sar</taxon>
        <taxon>Stramenopiles</taxon>
        <taxon>Oomycota</taxon>
        <taxon>Peronosporomycetes</taxon>
        <taxon>Peronosporales</taxon>
        <taxon>Peronosporaceae</taxon>
        <taxon>Peronosclerospora</taxon>
    </lineage>
</organism>
<evidence type="ECO:0000313" key="1">
    <source>
        <dbReference type="EMBL" id="KAI9919111.1"/>
    </source>
</evidence>
<proteinExistence type="predicted"/>
<gene>
    <name evidence="1" type="ORF">PsorP6_011926</name>
</gene>
<evidence type="ECO:0000313" key="2">
    <source>
        <dbReference type="Proteomes" id="UP001163321"/>
    </source>
</evidence>
<keyword evidence="2" id="KW-1185">Reference proteome</keyword>
<protein>
    <submittedName>
        <fullName evidence="1">Uncharacterized protein</fullName>
    </submittedName>
</protein>
<dbReference type="EMBL" id="CM047591">
    <property type="protein sequence ID" value="KAI9919111.1"/>
    <property type="molecule type" value="Genomic_DNA"/>
</dbReference>
<reference evidence="1 2" key="1">
    <citation type="journal article" date="2022" name="bioRxiv">
        <title>The genome of the oomycete Peronosclerospora sorghi, a cosmopolitan pathogen of maize and sorghum, is inflated with dispersed pseudogenes.</title>
        <authorList>
            <person name="Fletcher K."/>
            <person name="Martin F."/>
            <person name="Isakeit T."/>
            <person name="Cavanaugh K."/>
            <person name="Magill C."/>
            <person name="Michelmore R."/>
        </authorList>
    </citation>
    <scope>NUCLEOTIDE SEQUENCE [LARGE SCALE GENOMIC DNA]</scope>
    <source>
        <strain evidence="1">P6</strain>
    </source>
</reference>
<comment type="caution">
    <text evidence="1">The sequence shown here is derived from an EMBL/GenBank/DDBJ whole genome shotgun (WGS) entry which is preliminary data.</text>
</comment>